<keyword evidence="2 4" id="KW-1133">Transmembrane helix</keyword>
<feature type="transmembrane region" description="Helical" evidence="4">
    <location>
        <begin position="333"/>
        <end position="356"/>
    </location>
</feature>
<feature type="transmembrane region" description="Helical" evidence="4">
    <location>
        <begin position="106"/>
        <end position="129"/>
    </location>
</feature>
<evidence type="ECO:0000256" key="4">
    <source>
        <dbReference type="SAM" id="Phobius"/>
    </source>
</evidence>
<name>A0ABV7EL10_9GAMM</name>
<dbReference type="Pfam" id="PF07690">
    <property type="entry name" value="MFS_1"/>
    <property type="match status" value="1"/>
</dbReference>
<evidence type="ECO:0000313" key="7">
    <source>
        <dbReference type="Proteomes" id="UP001595462"/>
    </source>
</evidence>
<dbReference type="SUPFAM" id="SSF103473">
    <property type="entry name" value="MFS general substrate transporter"/>
    <property type="match status" value="1"/>
</dbReference>
<feature type="transmembrane region" description="Helical" evidence="4">
    <location>
        <begin position="211"/>
        <end position="236"/>
    </location>
</feature>
<dbReference type="InterPro" id="IPR011701">
    <property type="entry name" value="MFS"/>
</dbReference>
<dbReference type="InterPro" id="IPR020846">
    <property type="entry name" value="MFS_dom"/>
</dbReference>
<dbReference type="PANTHER" id="PTHR43129">
    <property type="entry name" value="FOSMIDOMYCIN RESISTANCE PROTEIN"/>
    <property type="match status" value="1"/>
</dbReference>
<dbReference type="CDD" id="cd17478">
    <property type="entry name" value="MFS_FsR"/>
    <property type="match status" value="1"/>
</dbReference>
<evidence type="ECO:0000313" key="6">
    <source>
        <dbReference type="EMBL" id="MFC3103389.1"/>
    </source>
</evidence>
<gene>
    <name evidence="6" type="ORF">ACFOSU_05725</name>
</gene>
<feature type="transmembrane region" description="Helical" evidence="4">
    <location>
        <begin position="39"/>
        <end position="62"/>
    </location>
</feature>
<reference evidence="7" key="1">
    <citation type="journal article" date="2019" name="Int. J. Syst. Evol. Microbiol.">
        <title>The Global Catalogue of Microorganisms (GCM) 10K type strain sequencing project: providing services to taxonomists for standard genome sequencing and annotation.</title>
        <authorList>
            <consortium name="The Broad Institute Genomics Platform"/>
            <consortium name="The Broad Institute Genome Sequencing Center for Infectious Disease"/>
            <person name="Wu L."/>
            <person name="Ma J."/>
        </authorList>
    </citation>
    <scope>NUCLEOTIDE SEQUENCE [LARGE SCALE GENOMIC DNA]</scope>
    <source>
        <strain evidence="7">KCTC 52640</strain>
    </source>
</reference>
<protein>
    <submittedName>
        <fullName evidence="6">MFS transporter</fullName>
    </submittedName>
</protein>
<evidence type="ECO:0000256" key="3">
    <source>
        <dbReference type="ARBA" id="ARBA00023136"/>
    </source>
</evidence>
<dbReference type="PANTHER" id="PTHR43129:SF1">
    <property type="entry name" value="FOSMIDOMYCIN RESISTANCE PROTEIN"/>
    <property type="match status" value="1"/>
</dbReference>
<keyword evidence="3 4" id="KW-0472">Membrane</keyword>
<feature type="transmembrane region" description="Helical" evidence="4">
    <location>
        <begin position="82"/>
        <end position="100"/>
    </location>
</feature>
<proteinExistence type="predicted"/>
<evidence type="ECO:0000259" key="5">
    <source>
        <dbReference type="PROSITE" id="PS50850"/>
    </source>
</evidence>
<dbReference type="InterPro" id="IPR036259">
    <property type="entry name" value="MFS_trans_sf"/>
</dbReference>
<feature type="transmembrane region" description="Helical" evidence="4">
    <location>
        <begin position="242"/>
        <end position="263"/>
    </location>
</feature>
<dbReference type="PROSITE" id="PS50850">
    <property type="entry name" value="MFS"/>
    <property type="match status" value="1"/>
</dbReference>
<comment type="caution">
    <text evidence="6">The sequence shown here is derived from an EMBL/GenBank/DDBJ whole genome shotgun (WGS) entry which is preliminary data.</text>
</comment>
<dbReference type="EMBL" id="JBHRSS010000003">
    <property type="protein sequence ID" value="MFC3103389.1"/>
    <property type="molecule type" value="Genomic_DNA"/>
</dbReference>
<keyword evidence="7" id="KW-1185">Reference proteome</keyword>
<sequence length="387" mass="39917">MASALPETRPRTASAGVRLSGLSWAHFLNDGAANYLPGILPALLIQMNLSVALAGTIMAALLVGQGLQPFFGLLADRIGGRVMVFAGLLGSSLGGALISVVDGPVFLIGVLVLIGISNSLFHPQALAAVRRLSAARQGTAMSYFLVGGEIGRGVWPLLASWVVVSWGLGALWILALPAIITVPWLLRWAPSLPARAVGQAPIEWRRHAGPLSLLVGFCALRALMIFCVITFVPVIWAQAGGSLTAGASFITVLMVVGIVGNLAGGRLSDHYGTRPILVGAMVASCLLMLAFLQLSGVWLWLVLALLGIALFATLPLTIVVAQDMLPENRSFGSGLALGLANALGAVGVMALGPVAQVWGASAPLWVAAGGGAVAVVLALVLPNHRPQ</sequence>
<accession>A0ABV7EL10</accession>
<evidence type="ECO:0000256" key="1">
    <source>
        <dbReference type="ARBA" id="ARBA00022692"/>
    </source>
</evidence>
<feature type="transmembrane region" description="Helical" evidence="4">
    <location>
        <begin position="298"/>
        <end position="321"/>
    </location>
</feature>
<feature type="transmembrane region" description="Helical" evidence="4">
    <location>
        <begin position="275"/>
        <end position="292"/>
    </location>
</feature>
<dbReference type="RefSeq" id="WP_380687372.1">
    <property type="nucleotide sequence ID" value="NZ_JBHRSS010000003.1"/>
</dbReference>
<keyword evidence="1 4" id="KW-0812">Transmembrane</keyword>
<feature type="domain" description="Major facilitator superfamily (MFS) profile" evidence="5">
    <location>
        <begin position="18"/>
        <end position="386"/>
    </location>
</feature>
<dbReference type="Gene3D" id="1.20.1250.20">
    <property type="entry name" value="MFS general substrate transporter like domains"/>
    <property type="match status" value="2"/>
</dbReference>
<feature type="transmembrane region" description="Helical" evidence="4">
    <location>
        <begin position="362"/>
        <end position="381"/>
    </location>
</feature>
<feature type="transmembrane region" description="Helical" evidence="4">
    <location>
        <begin position="141"/>
        <end position="164"/>
    </location>
</feature>
<evidence type="ECO:0000256" key="2">
    <source>
        <dbReference type="ARBA" id="ARBA00022989"/>
    </source>
</evidence>
<organism evidence="6 7">
    <name type="scientific">Salinisphaera aquimarina</name>
    <dbReference type="NCBI Taxonomy" id="2094031"/>
    <lineage>
        <taxon>Bacteria</taxon>
        <taxon>Pseudomonadati</taxon>
        <taxon>Pseudomonadota</taxon>
        <taxon>Gammaproteobacteria</taxon>
        <taxon>Salinisphaerales</taxon>
        <taxon>Salinisphaeraceae</taxon>
        <taxon>Salinisphaera</taxon>
    </lineage>
</organism>
<dbReference type="Proteomes" id="UP001595462">
    <property type="component" value="Unassembled WGS sequence"/>
</dbReference>
<feature type="transmembrane region" description="Helical" evidence="4">
    <location>
        <begin position="170"/>
        <end position="190"/>
    </location>
</feature>